<protein>
    <submittedName>
        <fullName evidence="6">Helix-turn-helix transcriptional regulator</fullName>
    </submittedName>
</protein>
<reference evidence="6 7" key="1">
    <citation type="submission" date="2024-05" db="EMBL/GenBank/DDBJ databases">
        <authorList>
            <person name="Liu Q."/>
            <person name="Xin Y.-H."/>
        </authorList>
    </citation>
    <scope>NUCLEOTIDE SEQUENCE [LARGE SCALE GENOMIC DNA]</scope>
    <source>
        <strain evidence="6 7">CGMCC 1.10181</strain>
    </source>
</reference>
<dbReference type="SMART" id="SM00421">
    <property type="entry name" value="HTH_LUXR"/>
    <property type="match status" value="1"/>
</dbReference>
<evidence type="ECO:0000256" key="3">
    <source>
        <dbReference type="ARBA" id="ARBA00023163"/>
    </source>
</evidence>
<proteinExistence type="predicted"/>
<dbReference type="InterPro" id="IPR036388">
    <property type="entry name" value="WH-like_DNA-bd_sf"/>
</dbReference>
<dbReference type="PANTHER" id="PTHR44688">
    <property type="entry name" value="DNA-BINDING TRANSCRIPTIONAL ACTIVATOR DEVR_DOSR"/>
    <property type="match status" value="1"/>
</dbReference>
<dbReference type="Proteomes" id="UP001419910">
    <property type="component" value="Unassembled WGS sequence"/>
</dbReference>
<dbReference type="EMBL" id="JBDIME010000008">
    <property type="protein sequence ID" value="MEN2790338.1"/>
    <property type="molecule type" value="Genomic_DNA"/>
</dbReference>
<evidence type="ECO:0000256" key="4">
    <source>
        <dbReference type="SAM" id="Phobius"/>
    </source>
</evidence>
<sequence>MDDKDFDRLTQRELEVLRCAAEGLKPKVIANRLGLSERTVYTHLANAARKLGASGPGEAAMALARREALGPHAKTTERVLPVAPGIAVLVDLLVPEMSGRRFNDLDIAHRLIVIVSRAAMIAFILFAIASLVRNIGDLIAHAA</sequence>
<dbReference type="InterPro" id="IPR000792">
    <property type="entry name" value="Tscrpt_reg_LuxR_C"/>
</dbReference>
<evidence type="ECO:0000256" key="2">
    <source>
        <dbReference type="ARBA" id="ARBA00023125"/>
    </source>
</evidence>
<keyword evidence="7" id="KW-1185">Reference proteome</keyword>
<keyword evidence="1" id="KW-0805">Transcription regulation</keyword>
<comment type="caution">
    <text evidence="6">The sequence shown here is derived from an EMBL/GenBank/DDBJ whole genome shotgun (WGS) entry which is preliminary data.</text>
</comment>
<keyword evidence="4" id="KW-0472">Membrane</keyword>
<accession>A0ABU9Y3H0</accession>
<keyword evidence="4" id="KW-1133">Transmembrane helix</keyword>
<dbReference type="PRINTS" id="PR00038">
    <property type="entry name" value="HTHLUXR"/>
</dbReference>
<keyword evidence="3" id="KW-0804">Transcription</keyword>
<dbReference type="CDD" id="cd06170">
    <property type="entry name" value="LuxR_C_like"/>
    <property type="match status" value="1"/>
</dbReference>
<dbReference type="InterPro" id="IPR016032">
    <property type="entry name" value="Sig_transdc_resp-reg_C-effctor"/>
</dbReference>
<dbReference type="PROSITE" id="PS50043">
    <property type="entry name" value="HTH_LUXR_2"/>
    <property type="match status" value="1"/>
</dbReference>
<evidence type="ECO:0000256" key="1">
    <source>
        <dbReference type="ARBA" id="ARBA00023015"/>
    </source>
</evidence>
<dbReference type="PANTHER" id="PTHR44688:SF16">
    <property type="entry name" value="DNA-BINDING TRANSCRIPTIONAL ACTIVATOR DEVR_DOSR"/>
    <property type="match status" value="1"/>
</dbReference>
<evidence type="ECO:0000313" key="6">
    <source>
        <dbReference type="EMBL" id="MEN2790338.1"/>
    </source>
</evidence>
<dbReference type="SUPFAM" id="SSF46894">
    <property type="entry name" value="C-terminal effector domain of the bipartite response regulators"/>
    <property type="match status" value="1"/>
</dbReference>
<dbReference type="Pfam" id="PF00196">
    <property type="entry name" value="GerE"/>
    <property type="match status" value="1"/>
</dbReference>
<dbReference type="Gene3D" id="1.10.10.10">
    <property type="entry name" value="Winged helix-like DNA-binding domain superfamily/Winged helix DNA-binding domain"/>
    <property type="match status" value="1"/>
</dbReference>
<organism evidence="6 7">
    <name type="scientific">Sphingomonas oligophenolica</name>
    <dbReference type="NCBI Taxonomy" id="301154"/>
    <lineage>
        <taxon>Bacteria</taxon>
        <taxon>Pseudomonadati</taxon>
        <taxon>Pseudomonadota</taxon>
        <taxon>Alphaproteobacteria</taxon>
        <taxon>Sphingomonadales</taxon>
        <taxon>Sphingomonadaceae</taxon>
        <taxon>Sphingomonas</taxon>
    </lineage>
</organism>
<evidence type="ECO:0000313" key="7">
    <source>
        <dbReference type="Proteomes" id="UP001419910"/>
    </source>
</evidence>
<keyword evidence="4" id="KW-0812">Transmembrane</keyword>
<gene>
    <name evidence="6" type="ORF">ABC974_11925</name>
</gene>
<keyword evidence="2" id="KW-0238">DNA-binding</keyword>
<dbReference type="RefSeq" id="WP_343888982.1">
    <property type="nucleotide sequence ID" value="NZ_BAAAEH010000016.1"/>
</dbReference>
<name>A0ABU9Y3H0_9SPHN</name>
<feature type="domain" description="HTH luxR-type" evidence="5">
    <location>
        <begin position="2"/>
        <end position="67"/>
    </location>
</feature>
<evidence type="ECO:0000259" key="5">
    <source>
        <dbReference type="PROSITE" id="PS50043"/>
    </source>
</evidence>
<feature type="transmembrane region" description="Helical" evidence="4">
    <location>
        <begin position="107"/>
        <end position="129"/>
    </location>
</feature>